<comment type="caution">
    <text evidence="1">The sequence shown here is derived from an EMBL/GenBank/DDBJ whole genome shotgun (WGS) entry which is preliminary data.</text>
</comment>
<sequence>MSVLLSRYLKDFSAAVTPPPGDFSSDIADDFAQPDLLAAPVEEPVDVEAIKNEAYAEGHETAERELAEKHRQALDAMEAAHREELTALREKYEDEVAQHIGQAFQQMTASVAGAVEAAVVRVLSPLVEEKIAMQTAAAFASRVAEEITEGEAGRLQVAGPDRLLETVRTRLAGIDASVDFRETSEIELSFQMGDSVLVTRLAGVVEAMEGLMDE</sequence>
<evidence type="ECO:0000313" key="2">
    <source>
        <dbReference type="Proteomes" id="UP001155380"/>
    </source>
</evidence>
<dbReference type="Proteomes" id="UP001155380">
    <property type="component" value="Unassembled WGS sequence"/>
</dbReference>
<dbReference type="AlphaFoldDB" id="A0AAJ1C1B8"/>
<proteinExistence type="predicted"/>
<evidence type="ECO:0000313" key="1">
    <source>
        <dbReference type="EMBL" id="MCO5959979.1"/>
    </source>
</evidence>
<reference evidence="1" key="1">
    <citation type="submission" date="2022-06" db="EMBL/GenBank/DDBJ databases">
        <authorList>
            <person name="Sun Q."/>
        </authorList>
    </citation>
    <scope>NUCLEOTIDE SEQUENCE</scope>
    <source>
        <strain evidence="1">S101</strain>
    </source>
</reference>
<name>A0AAJ1C1B8_9HYPH</name>
<accession>A0AAJ1C1B8</accession>
<organism evidence="1 2">
    <name type="scientific">Ciceribacter sichuanensis</name>
    <dbReference type="NCBI Taxonomy" id="2949647"/>
    <lineage>
        <taxon>Bacteria</taxon>
        <taxon>Pseudomonadati</taxon>
        <taxon>Pseudomonadota</taxon>
        <taxon>Alphaproteobacteria</taxon>
        <taxon>Hyphomicrobiales</taxon>
        <taxon>Rhizobiaceae</taxon>
        <taxon>Ciceribacter</taxon>
    </lineage>
</organism>
<gene>
    <name evidence="1" type="ORF">NBH21_24750</name>
</gene>
<dbReference type="EMBL" id="JAMXLX010000013">
    <property type="protein sequence ID" value="MCO5959979.1"/>
    <property type="molecule type" value="Genomic_DNA"/>
</dbReference>
<dbReference type="RefSeq" id="WP_250913266.1">
    <property type="nucleotide sequence ID" value="NZ_JAMXLX010000013.1"/>
</dbReference>
<protein>
    <submittedName>
        <fullName evidence="1">Uncharacterized protein</fullName>
    </submittedName>
</protein>